<evidence type="ECO:0000313" key="4">
    <source>
        <dbReference type="Proteomes" id="UP000193427"/>
    </source>
</evidence>
<dbReference type="Gene3D" id="3.10.129.10">
    <property type="entry name" value="Hotdog Thioesterase"/>
    <property type="match status" value="1"/>
</dbReference>
<reference evidence="3 4" key="1">
    <citation type="submission" date="2016-04" db="EMBL/GenBank/DDBJ databases">
        <title>Complete genome sequence of natural rubber-degrading, novel Gram-negative bacterium, Rhizobacter gummiphilus strain NS21.</title>
        <authorList>
            <person name="Tabata M."/>
            <person name="Kasai D."/>
            <person name="Fukuda M."/>
        </authorList>
    </citation>
    <scope>NUCLEOTIDE SEQUENCE [LARGE SCALE GENOMIC DNA]</scope>
    <source>
        <strain evidence="3 4">NS21</strain>
    </source>
</reference>
<proteinExistence type="inferred from homology"/>
<accession>A0A1W6LDH7</accession>
<dbReference type="PANTHER" id="PTHR21660:SF1">
    <property type="entry name" value="ACYL-COENZYME A THIOESTERASE 13"/>
    <property type="match status" value="1"/>
</dbReference>
<dbReference type="CDD" id="cd03443">
    <property type="entry name" value="PaaI_thioesterase"/>
    <property type="match status" value="1"/>
</dbReference>
<dbReference type="InterPro" id="IPR006683">
    <property type="entry name" value="Thioestr_dom"/>
</dbReference>
<dbReference type="Pfam" id="PF03061">
    <property type="entry name" value="4HBT"/>
    <property type="match status" value="1"/>
</dbReference>
<keyword evidence="2" id="KW-0378">Hydrolase</keyword>
<comment type="similarity">
    <text evidence="1">Belongs to the thioesterase PaaI family.</text>
</comment>
<evidence type="ECO:0000313" key="3">
    <source>
        <dbReference type="EMBL" id="ARN22277.1"/>
    </source>
</evidence>
<dbReference type="InterPro" id="IPR029069">
    <property type="entry name" value="HotDog_dom_sf"/>
</dbReference>
<dbReference type="STRING" id="946333.A4W93_21560"/>
<dbReference type="KEGG" id="rgu:A4W93_21560"/>
<evidence type="ECO:0000256" key="2">
    <source>
        <dbReference type="ARBA" id="ARBA00022801"/>
    </source>
</evidence>
<name>A0A1W6LDH7_9BURK</name>
<evidence type="ECO:0000256" key="1">
    <source>
        <dbReference type="ARBA" id="ARBA00008324"/>
    </source>
</evidence>
<dbReference type="Proteomes" id="UP000193427">
    <property type="component" value="Chromosome"/>
</dbReference>
<keyword evidence="4" id="KW-1185">Reference proteome</keyword>
<dbReference type="NCBIfam" id="TIGR00369">
    <property type="entry name" value="unchar_dom_1"/>
    <property type="match status" value="1"/>
</dbReference>
<dbReference type="OrthoDB" id="9813282at2"/>
<dbReference type="AlphaFoldDB" id="A0A1W6LDH7"/>
<dbReference type="SUPFAM" id="SSF54637">
    <property type="entry name" value="Thioesterase/thiol ester dehydrase-isomerase"/>
    <property type="match status" value="1"/>
</dbReference>
<dbReference type="InterPro" id="IPR039298">
    <property type="entry name" value="ACOT13"/>
</dbReference>
<protein>
    <submittedName>
        <fullName evidence="3">Uncharacterized protein</fullName>
    </submittedName>
</protein>
<sequence>MTRGTDKLDRMIAGTHERSRCGESMNLPLVNAYRAGHVRCSHVIEGRFANSSGAVFGGYLSALLDDVTAHAAMTLLPDDKVCSTAELSVSYFRPCFPEDGAVTLEAEVVNQSRRMYHIEATVRRHDGKLIAKARAVYAISEAGAAAP</sequence>
<dbReference type="EMBL" id="CP015118">
    <property type="protein sequence ID" value="ARN22277.1"/>
    <property type="molecule type" value="Genomic_DNA"/>
</dbReference>
<dbReference type="RefSeq" id="WP_085752576.1">
    <property type="nucleotide sequence ID" value="NZ_BSPR01000006.1"/>
</dbReference>
<dbReference type="PANTHER" id="PTHR21660">
    <property type="entry name" value="THIOESTERASE SUPERFAMILY MEMBER-RELATED"/>
    <property type="match status" value="1"/>
</dbReference>
<gene>
    <name evidence="3" type="ORF">A4W93_21560</name>
</gene>
<dbReference type="InterPro" id="IPR003736">
    <property type="entry name" value="PAAI_dom"/>
</dbReference>
<organism evidence="3 4">
    <name type="scientific">Piscinibacter gummiphilus</name>
    <dbReference type="NCBI Taxonomy" id="946333"/>
    <lineage>
        <taxon>Bacteria</taxon>
        <taxon>Pseudomonadati</taxon>
        <taxon>Pseudomonadota</taxon>
        <taxon>Betaproteobacteria</taxon>
        <taxon>Burkholderiales</taxon>
        <taxon>Sphaerotilaceae</taxon>
        <taxon>Piscinibacter</taxon>
    </lineage>
</organism>
<dbReference type="GO" id="GO:0047617">
    <property type="term" value="F:fatty acyl-CoA hydrolase activity"/>
    <property type="evidence" value="ECO:0007669"/>
    <property type="project" value="InterPro"/>
</dbReference>